<sequence length="409" mass="46089">MEIGPRELVTPFRPIPLEIPGGMKPNEFFNSTENLNDLVNRNGLLVNAEDLLLYRKALGHSLAFDGSILYNTSKRILNPLGRPVRRTQVPEPVKRVWNRMNQILIGYMIEQYPDPNDALVLAGEASLDATWPMTSPGVPSIRMLHNHFIVFPMADLRAAPLAQRENPNLTDGGQHSLFQAHMREVYQRFFDQALDLRILRAADAAESRLALTGYPEGLPCWEIVGGVEALKEVRFWREYDAILEGFLDFYRTFFSQVSTRNAPILPDVRFRQPVEEVLLFDRDFMATAKKVRDRCIREPAYANSIRWEPAFKQIIFRNETGRLLVTISQNSIGNAITELLGVVVKRVPDAIRYGLAEPALIERLLEVRQRLIDADLGEVIGAEHWTAPLVGQAGDPDTGSDVTAPPSAP</sequence>
<organism evidence="2 3">
    <name type="scientific">Thiocystis violascens (strain ATCC 17096 / DSM 198 / 6111)</name>
    <name type="common">Chromatium violascens</name>
    <dbReference type="NCBI Taxonomy" id="765911"/>
    <lineage>
        <taxon>Bacteria</taxon>
        <taxon>Pseudomonadati</taxon>
        <taxon>Pseudomonadota</taxon>
        <taxon>Gammaproteobacteria</taxon>
        <taxon>Chromatiales</taxon>
        <taxon>Chromatiaceae</taxon>
        <taxon>Thiocystis</taxon>
    </lineage>
</organism>
<accession>I3YCZ0</accession>
<dbReference type="EMBL" id="CP003154">
    <property type="protein sequence ID" value="AFL74858.1"/>
    <property type="molecule type" value="Genomic_DNA"/>
</dbReference>
<keyword evidence="3" id="KW-1185">Reference proteome</keyword>
<dbReference type="HOGENOM" id="CLU_709647_0_0_6"/>
<dbReference type="KEGG" id="tvi:Thivi_2967"/>
<protein>
    <submittedName>
        <fullName evidence="2">Uncharacterized protein</fullName>
    </submittedName>
</protein>
<reference evidence="2 3" key="1">
    <citation type="submission" date="2012-06" db="EMBL/GenBank/DDBJ databases">
        <title>Complete sequence of Thiocystis violascens DSM 198.</title>
        <authorList>
            <consortium name="US DOE Joint Genome Institute"/>
            <person name="Lucas S."/>
            <person name="Han J."/>
            <person name="Lapidus A."/>
            <person name="Cheng J.-F."/>
            <person name="Goodwin L."/>
            <person name="Pitluck S."/>
            <person name="Peters L."/>
            <person name="Ovchinnikova G."/>
            <person name="Teshima H."/>
            <person name="Detter J.C."/>
            <person name="Han C."/>
            <person name="Tapia R."/>
            <person name="Land M."/>
            <person name="Hauser L."/>
            <person name="Kyrpides N."/>
            <person name="Ivanova N."/>
            <person name="Pagani I."/>
            <person name="Vogl K."/>
            <person name="Liu Z."/>
            <person name="Frigaard N.-U."/>
            <person name="Bryant D."/>
            <person name="Woyke T."/>
        </authorList>
    </citation>
    <scope>NUCLEOTIDE SEQUENCE [LARGE SCALE GENOMIC DNA]</scope>
    <source>
        <strain evidence="3">ATCC 17096 / DSM 198 / 6111</strain>
    </source>
</reference>
<dbReference type="STRING" id="765911.Thivi_2967"/>
<evidence type="ECO:0000313" key="2">
    <source>
        <dbReference type="EMBL" id="AFL74858.1"/>
    </source>
</evidence>
<name>I3YCZ0_THIV6</name>
<dbReference type="eggNOG" id="ENOG502Z8U5">
    <property type="taxonomic scope" value="Bacteria"/>
</dbReference>
<dbReference type="RefSeq" id="WP_014779277.1">
    <property type="nucleotide sequence ID" value="NC_018012.1"/>
</dbReference>
<dbReference type="AlphaFoldDB" id="I3YCZ0"/>
<dbReference type="Proteomes" id="UP000006062">
    <property type="component" value="Chromosome"/>
</dbReference>
<evidence type="ECO:0000313" key="3">
    <source>
        <dbReference type="Proteomes" id="UP000006062"/>
    </source>
</evidence>
<proteinExistence type="predicted"/>
<feature type="region of interest" description="Disordered" evidence="1">
    <location>
        <begin position="390"/>
        <end position="409"/>
    </location>
</feature>
<evidence type="ECO:0000256" key="1">
    <source>
        <dbReference type="SAM" id="MobiDB-lite"/>
    </source>
</evidence>
<gene>
    <name evidence="2" type="ordered locus">Thivi_2967</name>
</gene>